<dbReference type="InterPro" id="IPR036291">
    <property type="entry name" value="NAD(P)-bd_dom_sf"/>
</dbReference>
<evidence type="ECO:0000313" key="3">
    <source>
        <dbReference type="EMBL" id="SUA93268.1"/>
    </source>
</evidence>
<dbReference type="RefSeq" id="WP_039411574.1">
    <property type="nucleotide sequence ID" value="NZ_CP010310.2"/>
</dbReference>
<accession>A0AAJ4ZH11</accession>
<dbReference type="Pfam" id="PF13460">
    <property type="entry name" value="NAD_binding_10"/>
    <property type="match status" value="1"/>
</dbReference>
<proteinExistence type="predicted"/>
<organism evidence="3 5">
    <name type="scientific">Pandoraea pulmonicola</name>
    <dbReference type="NCBI Taxonomy" id="93221"/>
    <lineage>
        <taxon>Bacteria</taxon>
        <taxon>Pseudomonadati</taxon>
        <taxon>Pseudomonadota</taxon>
        <taxon>Betaproteobacteria</taxon>
        <taxon>Burkholderiales</taxon>
        <taxon>Burkholderiaceae</taxon>
        <taxon>Pandoraea</taxon>
    </lineage>
</organism>
<dbReference type="SUPFAM" id="SSF51735">
    <property type="entry name" value="NAD(P)-binding Rossmann-fold domains"/>
    <property type="match status" value="1"/>
</dbReference>
<reference evidence="4" key="1">
    <citation type="submission" date="2014-12" db="EMBL/GenBank/DDBJ databases">
        <title>Complete Genome Sequencing of Pandoraea pulmonicola DSM 16583.</title>
        <authorList>
            <person name="Chan K.-G."/>
        </authorList>
    </citation>
    <scope>NUCLEOTIDE SEQUENCE [LARGE SCALE GENOMIC DNA]</scope>
    <source>
        <strain evidence="4">DSM 16583</strain>
    </source>
</reference>
<dbReference type="Gene3D" id="3.40.50.720">
    <property type="entry name" value="NAD(P)-binding Rossmann-like Domain"/>
    <property type="match status" value="1"/>
</dbReference>
<reference evidence="3 5" key="3">
    <citation type="submission" date="2018-06" db="EMBL/GenBank/DDBJ databases">
        <authorList>
            <consortium name="Pathogen Informatics"/>
            <person name="Doyle S."/>
        </authorList>
    </citation>
    <scope>NUCLEOTIDE SEQUENCE [LARGE SCALE GENOMIC DNA]</scope>
    <source>
        <strain evidence="3 5">NCTC13159</strain>
    </source>
</reference>
<dbReference type="InterPro" id="IPR016040">
    <property type="entry name" value="NAD(P)-bd_dom"/>
</dbReference>
<gene>
    <name evidence="3" type="ORF">NCTC13159_04826</name>
    <name evidence="2" type="ORF">RO07_22500</name>
</gene>
<reference evidence="2" key="2">
    <citation type="submission" date="2016-11" db="EMBL/GenBank/DDBJ databases">
        <title>Complete Genome Sequencing of Pandoraea pulmonicola DSM 16583.</title>
        <authorList>
            <person name="Chan K.-G."/>
        </authorList>
    </citation>
    <scope>NUCLEOTIDE SEQUENCE</scope>
    <source>
        <strain evidence="2">DSM 16583</strain>
    </source>
</reference>
<protein>
    <submittedName>
        <fullName evidence="2">NAD-dependent epimerase</fullName>
    </submittedName>
    <submittedName>
        <fullName evidence="3">NADH-flavin reductase</fullName>
    </submittedName>
</protein>
<feature type="domain" description="NAD(P)-binding" evidence="1">
    <location>
        <begin position="7"/>
        <end position="221"/>
    </location>
</feature>
<keyword evidence="4" id="KW-1185">Reference proteome</keyword>
<dbReference type="PANTHER" id="PTHR15020:SF11">
    <property type="entry name" value="OS06G0360300 PROTEIN"/>
    <property type="match status" value="1"/>
</dbReference>
<dbReference type="AlphaFoldDB" id="A0AAJ4ZH11"/>
<evidence type="ECO:0000313" key="2">
    <source>
        <dbReference type="EMBL" id="AJC22549.1"/>
    </source>
</evidence>
<dbReference type="KEGG" id="ppul:RO07_22500"/>
<evidence type="ECO:0000259" key="1">
    <source>
        <dbReference type="Pfam" id="PF13460"/>
    </source>
</evidence>
<evidence type="ECO:0000313" key="5">
    <source>
        <dbReference type="Proteomes" id="UP000254589"/>
    </source>
</evidence>
<dbReference type="Proteomes" id="UP000035086">
    <property type="component" value="Chromosome"/>
</dbReference>
<name>A0AAJ4ZH11_PANPU</name>
<dbReference type="EMBL" id="CP010310">
    <property type="protein sequence ID" value="AJC22549.1"/>
    <property type="molecule type" value="Genomic_DNA"/>
</dbReference>
<dbReference type="EMBL" id="UGSJ01000001">
    <property type="protein sequence ID" value="SUA93268.1"/>
    <property type="molecule type" value="Genomic_DNA"/>
</dbReference>
<dbReference type="PANTHER" id="PTHR15020">
    <property type="entry name" value="FLAVIN REDUCTASE-RELATED"/>
    <property type="match status" value="1"/>
</dbReference>
<evidence type="ECO:0000313" key="4">
    <source>
        <dbReference type="Proteomes" id="UP000035086"/>
    </source>
</evidence>
<dbReference type="Proteomes" id="UP000254589">
    <property type="component" value="Unassembled WGS sequence"/>
</dbReference>
<sequence length="240" mass="25921">MKVLVVGATGATGRQAVKALLARGCKVTALVRSPGPLIDLASDDRLSLVHAGVAELSPEDLARHVSGCAAVVSCLGHNMTFRGMFGEPRRLVTHATRNLCAAIGANAPSQPVRVILMNTAGIRNGDLREPVPLLQSCVLGLLHVLLPPHADNVRAADFLRVEVGRDRPDVQWTVVRPDSLIDEDGVSRYIVHPSPVRSALFNPGKTSRVNVADFMAELATDDTVWARWKFQMPVIYNDVD</sequence>